<sequence>MATQTTTKTEGLYLHGPKELHLESRDLEAPQPDEVQIAIRSNTICGSDLHYFSQFRNGDITVQEPLCLGHESAGEIIALGSDVHKTQPHLQQGDIVAIECGVPCGECDVCKSKRYNICPQLRFRSSGSKFPHYQGTLQKRINHPAQWVHKLPDALDCEVGALLEPLAVAVQAVAKAEKFALPSVHESCLVFGAGAVGLLCCLAARASGWKRIVIADIDQQRLLFAMDHGFADAAYLVKRPKALDPTNKMAVAKETAEQIAKMDWPDTGSRVGRLQVVFECTGVQSCIQASFYATVSGGAVISIGLGFPVHEIPMSEMMTREVALIPTWRYAACYERAIDTAIASVTGKKDGPKLPDIRKLITHRFQGLQSVAEAFDVALATRDKHGTAVIKAVINL</sequence>
<feature type="domain" description="Alcohol dehydrogenase-like C-terminal" evidence="7">
    <location>
        <begin position="195"/>
        <end position="340"/>
    </location>
</feature>
<reference evidence="10" key="1">
    <citation type="journal article" date="2015" name="BMC Genomics">
        <title>Genomic and transcriptomic analysis of the endophytic fungus Pestalotiopsis fici reveals its lifestyle and high potential for synthesis of natural products.</title>
        <authorList>
            <person name="Wang X."/>
            <person name="Zhang X."/>
            <person name="Liu L."/>
            <person name="Xiang M."/>
            <person name="Wang W."/>
            <person name="Sun X."/>
            <person name="Che Y."/>
            <person name="Guo L."/>
            <person name="Liu G."/>
            <person name="Guo L."/>
            <person name="Wang C."/>
            <person name="Yin W.B."/>
            <person name="Stadler M."/>
            <person name="Zhang X."/>
            <person name="Liu X."/>
        </authorList>
    </citation>
    <scope>NUCLEOTIDE SEQUENCE [LARGE SCALE GENOMIC DNA]</scope>
    <source>
        <strain evidence="10">W106-1 / CGMCC3.15140</strain>
    </source>
</reference>
<dbReference type="AlphaFoldDB" id="W3WXN0"/>
<comment type="similarity">
    <text evidence="2 6">Belongs to the zinc-containing alcohol dehydrogenase family.</text>
</comment>
<dbReference type="GO" id="GO:0003939">
    <property type="term" value="F:L-iditol 2-dehydrogenase (NAD+) activity"/>
    <property type="evidence" value="ECO:0007669"/>
    <property type="project" value="TreeGrafter"/>
</dbReference>
<dbReference type="OrthoDB" id="5363962at2759"/>
<dbReference type="GO" id="GO:0008270">
    <property type="term" value="F:zinc ion binding"/>
    <property type="evidence" value="ECO:0007669"/>
    <property type="project" value="InterPro"/>
</dbReference>
<dbReference type="InterPro" id="IPR011032">
    <property type="entry name" value="GroES-like_sf"/>
</dbReference>
<dbReference type="Pfam" id="PF00107">
    <property type="entry name" value="ADH_zinc_N"/>
    <property type="match status" value="1"/>
</dbReference>
<dbReference type="InterPro" id="IPR013149">
    <property type="entry name" value="ADH-like_C"/>
</dbReference>
<dbReference type="InterPro" id="IPR002328">
    <property type="entry name" value="ADH_Zn_CS"/>
</dbReference>
<dbReference type="Proteomes" id="UP000030651">
    <property type="component" value="Unassembled WGS sequence"/>
</dbReference>
<dbReference type="InterPro" id="IPR013154">
    <property type="entry name" value="ADH-like_N"/>
</dbReference>
<proteinExistence type="inferred from homology"/>
<dbReference type="PANTHER" id="PTHR43161">
    <property type="entry name" value="SORBITOL DEHYDROGENASE"/>
    <property type="match status" value="1"/>
</dbReference>
<dbReference type="InterPro" id="IPR036291">
    <property type="entry name" value="NAD(P)-bd_dom_sf"/>
</dbReference>
<dbReference type="HOGENOM" id="CLU_026673_11_5_1"/>
<keyword evidence="5" id="KW-0560">Oxidoreductase</keyword>
<dbReference type="KEGG" id="pfy:PFICI_10611"/>
<keyword evidence="10" id="KW-1185">Reference proteome</keyword>
<dbReference type="SUPFAM" id="SSF51735">
    <property type="entry name" value="NAD(P)-binding Rossmann-fold domains"/>
    <property type="match status" value="1"/>
</dbReference>
<evidence type="ECO:0008006" key="11">
    <source>
        <dbReference type="Google" id="ProtNLM"/>
    </source>
</evidence>
<dbReference type="eggNOG" id="KOG0024">
    <property type="taxonomic scope" value="Eukaryota"/>
</dbReference>
<dbReference type="OMA" id="CYPRAIE"/>
<organism evidence="9 10">
    <name type="scientific">Pestalotiopsis fici (strain W106-1 / CGMCC3.15140)</name>
    <dbReference type="NCBI Taxonomy" id="1229662"/>
    <lineage>
        <taxon>Eukaryota</taxon>
        <taxon>Fungi</taxon>
        <taxon>Dikarya</taxon>
        <taxon>Ascomycota</taxon>
        <taxon>Pezizomycotina</taxon>
        <taxon>Sordariomycetes</taxon>
        <taxon>Xylariomycetidae</taxon>
        <taxon>Amphisphaeriales</taxon>
        <taxon>Sporocadaceae</taxon>
        <taxon>Pestalotiopsis</taxon>
    </lineage>
</organism>
<dbReference type="STRING" id="1229662.W3WXN0"/>
<dbReference type="RefSeq" id="XP_007837383.1">
    <property type="nucleotide sequence ID" value="XM_007839192.1"/>
</dbReference>
<accession>W3WXN0</accession>
<keyword evidence="3 6" id="KW-0479">Metal-binding</keyword>
<evidence type="ECO:0000259" key="8">
    <source>
        <dbReference type="Pfam" id="PF08240"/>
    </source>
</evidence>
<dbReference type="Pfam" id="PF08240">
    <property type="entry name" value="ADH_N"/>
    <property type="match status" value="1"/>
</dbReference>
<feature type="domain" description="Alcohol dehydrogenase-like N-terminal" evidence="8">
    <location>
        <begin position="31"/>
        <end position="153"/>
    </location>
</feature>
<dbReference type="Gene3D" id="3.90.180.10">
    <property type="entry name" value="Medium-chain alcohol dehydrogenases, catalytic domain"/>
    <property type="match status" value="1"/>
</dbReference>
<protein>
    <recommendedName>
        <fullName evidence="11">Enoyl reductase (ER) domain-containing protein</fullName>
    </recommendedName>
</protein>
<evidence type="ECO:0000256" key="2">
    <source>
        <dbReference type="ARBA" id="ARBA00008072"/>
    </source>
</evidence>
<dbReference type="PROSITE" id="PS00059">
    <property type="entry name" value="ADH_ZINC"/>
    <property type="match status" value="1"/>
</dbReference>
<evidence type="ECO:0000256" key="4">
    <source>
        <dbReference type="ARBA" id="ARBA00022833"/>
    </source>
</evidence>
<evidence type="ECO:0000256" key="3">
    <source>
        <dbReference type="ARBA" id="ARBA00022723"/>
    </source>
</evidence>
<evidence type="ECO:0000256" key="6">
    <source>
        <dbReference type="RuleBase" id="RU361277"/>
    </source>
</evidence>
<keyword evidence="4 6" id="KW-0862">Zinc</keyword>
<evidence type="ECO:0000259" key="7">
    <source>
        <dbReference type="Pfam" id="PF00107"/>
    </source>
</evidence>
<evidence type="ECO:0000313" key="9">
    <source>
        <dbReference type="EMBL" id="ETS78549.1"/>
    </source>
</evidence>
<evidence type="ECO:0000256" key="5">
    <source>
        <dbReference type="ARBA" id="ARBA00023002"/>
    </source>
</evidence>
<comment type="cofactor">
    <cofactor evidence="1 6">
        <name>Zn(2+)</name>
        <dbReference type="ChEBI" id="CHEBI:29105"/>
    </cofactor>
</comment>
<dbReference type="EMBL" id="KI912115">
    <property type="protein sequence ID" value="ETS78549.1"/>
    <property type="molecule type" value="Genomic_DNA"/>
</dbReference>
<name>W3WXN0_PESFW</name>
<dbReference type="InParanoid" id="W3WXN0"/>
<gene>
    <name evidence="9" type="ORF">PFICI_10611</name>
</gene>
<evidence type="ECO:0000256" key="1">
    <source>
        <dbReference type="ARBA" id="ARBA00001947"/>
    </source>
</evidence>
<dbReference type="GO" id="GO:0006062">
    <property type="term" value="P:sorbitol catabolic process"/>
    <property type="evidence" value="ECO:0007669"/>
    <property type="project" value="TreeGrafter"/>
</dbReference>
<evidence type="ECO:0000313" key="10">
    <source>
        <dbReference type="Proteomes" id="UP000030651"/>
    </source>
</evidence>
<dbReference type="SUPFAM" id="SSF50129">
    <property type="entry name" value="GroES-like"/>
    <property type="match status" value="1"/>
</dbReference>
<dbReference type="Gene3D" id="3.40.50.720">
    <property type="entry name" value="NAD(P)-binding Rossmann-like Domain"/>
    <property type="match status" value="1"/>
</dbReference>
<dbReference type="GeneID" id="19275624"/>
<dbReference type="PANTHER" id="PTHR43161:SF25">
    <property type="entry name" value="ALCOHOL DEHYDROGENASE, PUTATIVE (AFU_ORTHOLOGUE AFUA_1G14390)-RELATED"/>
    <property type="match status" value="1"/>
</dbReference>